<proteinExistence type="predicted"/>
<name>A0A4Y7TV14_COPMI</name>
<comment type="caution">
    <text evidence="1">The sequence shown here is derived from an EMBL/GenBank/DDBJ whole genome shotgun (WGS) entry which is preliminary data.</text>
</comment>
<dbReference type="AlphaFoldDB" id="A0A4Y7TV14"/>
<protein>
    <submittedName>
        <fullName evidence="1">Uncharacterized protein</fullName>
    </submittedName>
</protein>
<keyword evidence="2" id="KW-1185">Reference proteome</keyword>
<organism evidence="1 2">
    <name type="scientific">Coprinellus micaceus</name>
    <name type="common">Glistening ink-cap mushroom</name>
    <name type="synonym">Coprinus micaceus</name>
    <dbReference type="NCBI Taxonomy" id="71717"/>
    <lineage>
        <taxon>Eukaryota</taxon>
        <taxon>Fungi</taxon>
        <taxon>Dikarya</taxon>
        <taxon>Basidiomycota</taxon>
        <taxon>Agaricomycotina</taxon>
        <taxon>Agaricomycetes</taxon>
        <taxon>Agaricomycetidae</taxon>
        <taxon>Agaricales</taxon>
        <taxon>Agaricineae</taxon>
        <taxon>Psathyrellaceae</taxon>
        <taxon>Coprinellus</taxon>
    </lineage>
</organism>
<sequence length="55" mass="6439">MTAPMNIEPRKEHCTTPLHRKKLIWHGKVVLCTIIYPLEFYRRLLSFSGSPNGQE</sequence>
<dbReference type="EMBL" id="QPFP01000003">
    <property type="protein sequence ID" value="TEB37774.1"/>
    <property type="molecule type" value="Genomic_DNA"/>
</dbReference>
<accession>A0A4Y7TV14</accession>
<evidence type="ECO:0000313" key="2">
    <source>
        <dbReference type="Proteomes" id="UP000298030"/>
    </source>
</evidence>
<reference evidence="1 2" key="1">
    <citation type="journal article" date="2019" name="Nat. Ecol. Evol.">
        <title>Megaphylogeny resolves global patterns of mushroom evolution.</title>
        <authorList>
            <person name="Varga T."/>
            <person name="Krizsan K."/>
            <person name="Foldi C."/>
            <person name="Dima B."/>
            <person name="Sanchez-Garcia M."/>
            <person name="Sanchez-Ramirez S."/>
            <person name="Szollosi G.J."/>
            <person name="Szarkandi J.G."/>
            <person name="Papp V."/>
            <person name="Albert L."/>
            <person name="Andreopoulos W."/>
            <person name="Angelini C."/>
            <person name="Antonin V."/>
            <person name="Barry K.W."/>
            <person name="Bougher N.L."/>
            <person name="Buchanan P."/>
            <person name="Buyck B."/>
            <person name="Bense V."/>
            <person name="Catcheside P."/>
            <person name="Chovatia M."/>
            <person name="Cooper J."/>
            <person name="Damon W."/>
            <person name="Desjardin D."/>
            <person name="Finy P."/>
            <person name="Geml J."/>
            <person name="Haridas S."/>
            <person name="Hughes K."/>
            <person name="Justo A."/>
            <person name="Karasinski D."/>
            <person name="Kautmanova I."/>
            <person name="Kiss B."/>
            <person name="Kocsube S."/>
            <person name="Kotiranta H."/>
            <person name="LaButti K.M."/>
            <person name="Lechner B.E."/>
            <person name="Liimatainen K."/>
            <person name="Lipzen A."/>
            <person name="Lukacs Z."/>
            <person name="Mihaltcheva S."/>
            <person name="Morgado L.N."/>
            <person name="Niskanen T."/>
            <person name="Noordeloos M.E."/>
            <person name="Ohm R.A."/>
            <person name="Ortiz-Santana B."/>
            <person name="Ovrebo C."/>
            <person name="Racz N."/>
            <person name="Riley R."/>
            <person name="Savchenko A."/>
            <person name="Shiryaev A."/>
            <person name="Soop K."/>
            <person name="Spirin V."/>
            <person name="Szebenyi C."/>
            <person name="Tomsovsky M."/>
            <person name="Tulloss R.E."/>
            <person name="Uehling J."/>
            <person name="Grigoriev I.V."/>
            <person name="Vagvolgyi C."/>
            <person name="Papp T."/>
            <person name="Martin F.M."/>
            <person name="Miettinen O."/>
            <person name="Hibbett D.S."/>
            <person name="Nagy L.G."/>
        </authorList>
    </citation>
    <scope>NUCLEOTIDE SEQUENCE [LARGE SCALE GENOMIC DNA]</scope>
    <source>
        <strain evidence="1 2">FP101781</strain>
    </source>
</reference>
<dbReference type="Proteomes" id="UP000298030">
    <property type="component" value="Unassembled WGS sequence"/>
</dbReference>
<evidence type="ECO:0000313" key="1">
    <source>
        <dbReference type="EMBL" id="TEB37774.1"/>
    </source>
</evidence>
<gene>
    <name evidence="1" type="ORF">FA13DRAFT_707286</name>
</gene>